<comment type="caution">
    <text evidence="1">The sequence shown here is derived from an EMBL/GenBank/DDBJ whole genome shotgun (WGS) entry which is preliminary data.</text>
</comment>
<dbReference type="AlphaFoldDB" id="A0A0V1DI70"/>
<evidence type="ECO:0000313" key="2">
    <source>
        <dbReference type="Proteomes" id="UP000054653"/>
    </source>
</evidence>
<protein>
    <submittedName>
        <fullName evidence="1">Uncharacterized protein</fullName>
    </submittedName>
</protein>
<keyword evidence="2" id="KW-1185">Reference proteome</keyword>
<organism evidence="1 2">
    <name type="scientific">Trichinella britovi</name>
    <name type="common">Parasitic roundworm</name>
    <dbReference type="NCBI Taxonomy" id="45882"/>
    <lineage>
        <taxon>Eukaryota</taxon>
        <taxon>Metazoa</taxon>
        <taxon>Ecdysozoa</taxon>
        <taxon>Nematoda</taxon>
        <taxon>Enoplea</taxon>
        <taxon>Dorylaimia</taxon>
        <taxon>Trichinellida</taxon>
        <taxon>Trichinellidae</taxon>
        <taxon>Trichinella</taxon>
    </lineage>
</organism>
<name>A0A0V1DI70_TRIBR</name>
<accession>A0A0V1DI70</accession>
<dbReference type="EMBL" id="JYDI01000002">
    <property type="protein sequence ID" value="KRY61137.1"/>
    <property type="molecule type" value="Genomic_DNA"/>
</dbReference>
<dbReference type="Proteomes" id="UP000054653">
    <property type="component" value="Unassembled WGS sequence"/>
</dbReference>
<evidence type="ECO:0000313" key="1">
    <source>
        <dbReference type="EMBL" id="KRY61137.1"/>
    </source>
</evidence>
<gene>
    <name evidence="1" type="ORF">T03_17474</name>
</gene>
<proteinExistence type="predicted"/>
<reference evidence="1 2" key="1">
    <citation type="submission" date="2015-01" db="EMBL/GenBank/DDBJ databases">
        <title>Evolution of Trichinella species and genotypes.</title>
        <authorList>
            <person name="Korhonen P.K."/>
            <person name="Edoardo P."/>
            <person name="Giuseppe L.R."/>
            <person name="Gasser R.B."/>
        </authorList>
    </citation>
    <scope>NUCLEOTIDE SEQUENCE [LARGE SCALE GENOMIC DNA]</scope>
    <source>
        <strain evidence="1">ISS120</strain>
    </source>
</reference>
<sequence length="62" mass="7474">MYDSTFVLYITPDRSADSLFEWKLARCSSVMMFNYYSRLYFRNTIYNSTNDTSDAEDEDKER</sequence>